<feature type="domain" description="tRNA synthetases class I catalytic" evidence="11">
    <location>
        <begin position="54"/>
        <end position="362"/>
    </location>
</feature>
<evidence type="ECO:0000256" key="10">
    <source>
        <dbReference type="ARBA" id="ARBA00031499"/>
    </source>
</evidence>
<dbReference type="GeneID" id="92366585"/>
<accession>A0A1J4MRF3</accession>
<comment type="caution">
    <text evidence="12">The sequence shown here is derived from an EMBL/GenBank/DDBJ whole genome shotgun (WGS) entry which is preliminary data.</text>
</comment>
<dbReference type="Pfam" id="PF01406">
    <property type="entry name" value="tRNA-synt_1e"/>
    <property type="match status" value="1"/>
</dbReference>
<keyword evidence="4" id="KW-0479">Metal-binding</keyword>
<dbReference type="CDD" id="cd00672">
    <property type="entry name" value="CysRS_core"/>
    <property type="match status" value="1"/>
</dbReference>
<dbReference type="HAMAP" id="MF_00041">
    <property type="entry name" value="Cys_tRNA_synth"/>
    <property type="match status" value="1"/>
</dbReference>
<dbReference type="EC" id="6.1.1.16" evidence="2"/>
<dbReference type="SUPFAM" id="SSF52374">
    <property type="entry name" value="Nucleotidylyl transferase"/>
    <property type="match status" value="1"/>
</dbReference>
<evidence type="ECO:0000256" key="9">
    <source>
        <dbReference type="ARBA" id="ARBA00023146"/>
    </source>
</evidence>
<keyword evidence="8" id="KW-0648">Protein biosynthesis</keyword>
<evidence type="ECO:0000256" key="7">
    <source>
        <dbReference type="ARBA" id="ARBA00022840"/>
    </source>
</evidence>
<gene>
    <name evidence="12" type="ORF">cand_024010</name>
</gene>
<dbReference type="OrthoDB" id="438179at2759"/>
<dbReference type="PANTHER" id="PTHR10890">
    <property type="entry name" value="CYSTEINYL-TRNA SYNTHETASE"/>
    <property type="match status" value="1"/>
</dbReference>
<dbReference type="GO" id="GO:0004817">
    <property type="term" value="F:cysteine-tRNA ligase activity"/>
    <property type="evidence" value="ECO:0007669"/>
    <property type="project" value="UniProtKB-EC"/>
</dbReference>
<sequence length="590" mass="67727">MGIDATEKLPVWIAPTRCFSLPLAEDDGNKSSRCSFTTGLILNNSLTAGKTEFIPVNGKRINWYACGPTVYDSAHLGHARTYVTFDIVRRILEDYFGYDVYMVMNITDIDDKIIKRSIEQKRDNFLDLAHEYEKEFFDDMHALNVKPPDMITRVSEFIPEIVDYISTIIYRGFAYECDGSVYFDINTFRSKGHFYGRMEPKGVADESKVLQGEGDLGEHSKDKKSPLDFALWKKAKPGEPFWDSPWGKGRPGWHIECSAMASNTLGFPIDIHSGGIDLRFPHHDNELAQSEAHYDQPQWVNYFLHSGHLHINGAKMSKSLKNFTTIRDTLKDYSPRHIRMLFLLHKWDSPINFSPETSLKEAIAVDKVFINFFANVKANLRISFIENPLKHDIEEEKLRLATECAAEKIDKQLRDNLNTSEVISSLQYLVSVANSYMNSRASNKVVCPILRRCASFVYKILKIMGLCSDDTEKLNYGDSEICRDNLEETSFAYIDLVGDFRQEVKSEAIKLINLYRNQKKAIPNQDRDGILPIFYNTLNELNESAKRLLANCDDVRDIRLPNLNVEMEDRPDGTFVWKPMQKTPNLNTNR</sequence>
<evidence type="ECO:0000256" key="8">
    <source>
        <dbReference type="ARBA" id="ARBA00022917"/>
    </source>
</evidence>
<dbReference type="SUPFAM" id="SSF47323">
    <property type="entry name" value="Anticodon-binding domain of a subclass of class I aminoacyl-tRNA synthetases"/>
    <property type="match status" value="1"/>
</dbReference>
<dbReference type="FunFam" id="3.40.50.620:FF:000027">
    <property type="entry name" value="Cysteine--tRNA ligase, cytoplasmic"/>
    <property type="match status" value="1"/>
</dbReference>
<keyword evidence="7" id="KW-0067">ATP-binding</keyword>
<dbReference type="PRINTS" id="PR00983">
    <property type="entry name" value="TRNASYNTHCYS"/>
</dbReference>
<organism evidence="12 13">
    <name type="scientific">Cryptosporidium andersoni</name>
    <dbReference type="NCBI Taxonomy" id="117008"/>
    <lineage>
        <taxon>Eukaryota</taxon>
        <taxon>Sar</taxon>
        <taxon>Alveolata</taxon>
        <taxon>Apicomplexa</taxon>
        <taxon>Conoidasida</taxon>
        <taxon>Coccidia</taxon>
        <taxon>Eucoccidiorida</taxon>
        <taxon>Eimeriorina</taxon>
        <taxon>Cryptosporidiidae</taxon>
        <taxon>Cryptosporidium</taxon>
    </lineage>
</organism>
<name>A0A1J4MRF3_9CRYT</name>
<dbReference type="InterPro" id="IPR014729">
    <property type="entry name" value="Rossmann-like_a/b/a_fold"/>
</dbReference>
<dbReference type="InterPro" id="IPR024909">
    <property type="entry name" value="Cys-tRNA/MSH_ligase"/>
</dbReference>
<evidence type="ECO:0000256" key="1">
    <source>
        <dbReference type="ARBA" id="ARBA00001947"/>
    </source>
</evidence>
<dbReference type="AlphaFoldDB" id="A0A1J4MRF3"/>
<dbReference type="Proteomes" id="UP000186804">
    <property type="component" value="Unassembled WGS sequence"/>
</dbReference>
<evidence type="ECO:0000256" key="5">
    <source>
        <dbReference type="ARBA" id="ARBA00022741"/>
    </source>
</evidence>
<protein>
    <recommendedName>
        <fullName evidence="2">cysteine--tRNA ligase</fullName>
        <ecNumber evidence="2">6.1.1.16</ecNumber>
    </recommendedName>
    <alternativeName>
        <fullName evidence="10">Cysteinyl-tRNA synthetase</fullName>
    </alternativeName>
</protein>
<dbReference type="InterPro" id="IPR015803">
    <property type="entry name" value="Cys-tRNA-ligase"/>
</dbReference>
<evidence type="ECO:0000313" key="12">
    <source>
        <dbReference type="EMBL" id="OII76826.1"/>
    </source>
</evidence>
<dbReference type="RefSeq" id="XP_067068672.1">
    <property type="nucleotide sequence ID" value="XM_067212631.1"/>
</dbReference>
<dbReference type="InterPro" id="IPR009080">
    <property type="entry name" value="tRNAsynth_Ia_anticodon-bd"/>
</dbReference>
<evidence type="ECO:0000256" key="6">
    <source>
        <dbReference type="ARBA" id="ARBA00022833"/>
    </source>
</evidence>
<dbReference type="NCBIfam" id="TIGR00435">
    <property type="entry name" value="cysS"/>
    <property type="match status" value="1"/>
</dbReference>
<evidence type="ECO:0000313" key="13">
    <source>
        <dbReference type="Proteomes" id="UP000186804"/>
    </source>
</evidence>
<reference evidence="12 13" key="1">
    <citation type="submission" date="2016-10" db="EMBL/GenBank/DDBJ databases">
        <title>Reductive evolution of mitochondrial metabolism and differential evolution of invasion-related proteins in Cryptosporidium.</title>
        <authorList>
            <person name="Liu S."/>
            <person name="Roellig D.M."/>
            <person name="Guo Y."/>
            <person name="Li N."/>
            <person name="Frace M.A."/>
            <person name="Tang K."/>
            <person name="Zhang L."/>
            <person name="Feng Y."/>
            <person name="Xiao L."/>
        </authorList>
    </citation>
    <scope>NUCLEOTIDE SEQUENCE [LARGE SCALE GENOMIC DNA]</scope>
    <source>
        <strain evidence="12">30847</strain>
    </source>
</reference>
<dbReference type="InterPro" id="IPR032678">
    <property type="entry name" value="tRNA-synt_1_cat_dom"/>
</dbReference>
<dbReference type="VEuPathDB" id="CryptoDB:cand_024010"/>
<dbReference type="GO" id="GO:0006423">
    <property type="term" value="P:cysteinyl-tRNA aminoacylation"/>
    <property type="evidence" value="ECO:0007669"/>
    <property type="project" value="InterPro"/>
</dbReference>
<dbReference type="Gene3D" id="3.40.50.620">
    <property type="entry name" value="HUPs"/>
    <property type="match status" value="1"/>
</dbReference>
<keyword evidence="9 12" id="KW-0030">Aminoacyl-tRNA synthetase</keyword>
<evidence type="ECO:0000256" key="4">
    <source>
        <dbReference type="ARBA" id="ARBA00022723"/>
    </source>
</evidence>
<keyword evidence="5" id="KW-0547">Nucleotide-binding</keyword>
<evidence type="ECO:0000259" key="11">
    <source>
        <dbReference type="Pfam" id="PF01406"/>
    </source>
</evidence>
<evidence type="ECO:0000256" key="2">
    <source>
        <dbReference type="ARBA" id="ARBA00012832"/>
    </source>
</evidence>
<keyword evidence="6" id="KW-0862">Zinc</keyword>
<dbReference type="GO" id="GO:0046872">
    <property type="term" value="F:metal ion binding"/>
    <property type="evidence" value="ECO:0007669"/>
    <property type="project" value="UniProtKB-KW"/>
</dbReference>
<evidence type="ECO:0000256" key="3">
    <source>
        <dbReference type="ARBA" id="ARBA00022598"/>
    </source>
</evidence>
<keyword evidence="3" id="KW-0436">Ligase</keyword>
<dbReference type="EMBL" id="LRBS01000049">
    <property type="protein sequence ID" value="OII76826.1"/>
    <property type="molecule type" value="Genomic_DNA"/>
</dbReference>
<comment type="cofactor">
    <cofactor evidence="1">
        <name>Zn(2+)</name>
        <dbReference type="ChEBI" id="CHEBI:29105"/>
    </cofactor>
</comment>
<dbReference type="GO" id="GO:0005524">
    <property type="term" value="F:ATP binding"/>
    <property type="evidence" value="ECO:0007669"/>
    <property type="project" value="UniProtKB-KW"/>
</dbReference>
<dbReference type="GO" id="GO:0005737">
    <property type="term" value="C:cytoplasm"/>
    <property type="evidence" value="ECO:0007669"/>
    <property type="project" value="TreeGrafter"/>
</dbReference>
<proteinExistence type="inferred from homology"/>
<keyword evidence="13" id="KW-1185">Reference proteome</keyword>
<dbReference type="PANTHER" id="PTHR10890:SF3">
    <property type="entry name" value="CYSTEINE--TRNA LIGASE, CYTOPLASMIC"/>
    <property type="match status" value="1"/>
</dbReference>